<evidence type="ECO:0000313" key="1">
    <source>
        <dbReference type="EMBL" id="CAG8536230.1"/>
    </source>
</evidence>
<dbReference type="EMBL" id="CAJVPJ010000549">
    <property type="protein sequence ID" value="CAG8536230.1"/>
    <property type="molecule type" value="Genomic_DNA"/>
</dbReference>
<dbReference type="AlphaFoldDB" id="A0A9N9AN38"/>
<evidence type="ECO:0000313" key="2">
    <source>
        <dbReference type="Proteomes" id="UP000789572"/>
    </source>
</evidence>
<protein>
    <submittedName>
        <fullName evidence="1">5557_t:CDS:1</fullName>
    </submittedName>
</protein>
<comment type="caution">
    <text evidence="1">The sequence shown here is derived from an EMBL/GenBank/DDBJ whole genome shotgun (WGS) entry which is preliminary data.</text>
</comment>
<name>A0A9N9AN38_9GLOM</name>
<gene>
    <name evidence="1" type="ORF">POCULU_LOCUS4306</name>
</gene>
<organism evidence="1 2">
    <name type="scientific">Paraglomus occultum</name>
    <dbReference type="NCBI Taxonomy" id="144539"/>
    <lineage>
        <taxon>Eukaryota</taxon>
        <taxon>Fungi</taxon>
        <taxon>Fungi incertae sedis</taxon>
        <taxon>Mucoromycota</taxon>
        <taxon>Glomeromycotina</taxon>
        <taxon>Glomeromycetes</taxon>
        <taxon>Paraglomerales</taxon>
        <taxon>Paraglomeraceae</taxon>
        <taxon>Paraglomus</taxon>
    </lineage>
</organism>
<keyword evidence="2" id="KW-1185">Reference proteome</keyword>
<proteinExistence type="predicted"/>
<reference evidence="1" key="1">
    <citation type="submission" date="2021-06" db="EMBL/GenBank/DDBJ databases">
        <authorList>
            <person name="Kallberg Y."/>
            <person name="Tangrot J."/>
            <person name="Rosling A."/>
        </authorList>
    </citation>
    <scope>NUCLEOTIDE SEQUENCE</scope>
    <source>
        <strain evidence="1">IA702</strain>
    </source>
</reference>
<dbReference type="Proteomes" id="UP000789572">
    <property type="component" value="Unassembled WGS sequence"/>
</dbReference>
<accession>A0A9N9AN38</accession>
<sequence>MTHAYRCDFYVPGTVPLTTMMAIRIRHIVAVLYSKYHLGVYLGKSSNSTMSPLGSHQQPTVTYLLTIQISFAPRYDTRWLKFTLQAFSGGRTDNVKSSYKSSSGLSLKNSHLDLVCFR</sequence>